<dbReference type="OrthoDB" id="2474873at2759"/>
<evidence type="ECO:0000256" key="1">
    <source>
        <dbReference type="SAM" id="MobiDB-lite"/>
    </source>
</evidence>
<feature type="region of interest" description="Disordered" evidence="1">
    <location>
        <begin position="392"/>
        <end position="412"/>
    </location>
</feature>
<feature type="transmembrane region" description="Helical" evidence="2">
    <location>
        <begin position="414"/>
        <end position="435"/>
    </location>
</feature>
<accession>A0A9N9CVH9</accession>
<proteinExistence type="predicted"/>
<keyword evidence="2" id="KW-1133">Transmembrane helix</keyword>
<organism evidence="3 4">
    <name type="scientific">Ambispora gerdemannii</name>
    <dbReference type="NCBI Taxonomy" id="144530"/>
    <lineage>
        <taxon>Eukaryota</taxon>
        <taxon>Fungi</taxon>
        <taxon>Fungi incertae sedis</taxon>
        <taxon>Mucoromycota</taxon>
        <taxon>Glomeromycotina</taxon>
        <taxon>Glomeromycetes</taxon>
        <taxon>Archaeosporales</taxon>
        <taxon>Ambisporaceae</taxon>
        <taxon>Ambispora</taxon>
    </lineage>
</organism>
<reference evidence="3" key="1">
    <citation type="submission" date="2021-06" db="EMBL/GenBank/DDBJ databases">
        <authorList>
            <person name="Kallberg Y."/>
            <person name="Tangrot J."/>
            <person name="Rosling A."/>
        </authorList>
    </citation>
    <scope>NUCLEOTIDE SEQUENCE</scope>
    <source>
        <strain evidence="3">MT106</strain>
    </source>
</reference>
<dbReference type="AlphaFoldDB" id="A0A9N9CVH9"/>
<dbReference type="Proteomes" id="UP000789831">
    <property type="component" value="Unassembled WGS sequence"/>
</dbReference>
<protein>
    <submittedName>
        <fullName evidence="3">3851_t:CDS:1</fullName>
    </submittedName>
</protein>
<evidence type="ECO:0000313" key="3">
    <source>
        <dbReference type="EMBL" id="CAG8613221.1"/>
    </source>
</evidence>
<name>A0A9N9CVH9_9GLOM</name>
<gene>
    <name evidence="3" type="ORF">AGERDE_LOCUS9698</name>
</gene>
<evidence type="ECO:0000256" key="2">
    <source>
        <dbReference type="SAM" id="Phobius"/>
    </source>
</evidence>
<comment type="caution">
    <text evidence="3">The sequence shown here is derived from an EMBL/GenBank/DDBJ whole genome shotgun (WGS) entry which is preliminary data.</text>
</comment>
<keyword evidence="4" id="KW-1185">Reference proteome</keyword>
<evidence type="ECO:0000313" key="4">
    <source>
        <dbReference type="Proteomes" id="UP000789831"/>
    </source>
</evidence>
<keyword evidence="2" id="KW-0812">Transmembrane</keyword>
<dbReference type="EMBL" id="CAJVPL010002535">
    <property type="protein sequence ID" value="CAG8613221.1"/>
    <property type="molecule type" value="Genomic_DNA"/>
</dbReference>
<keyword evidence="2" id="KW-0472">Membrane</keyword>
<sequence>MDLKSPVENKKIMMKPKNNLRISLLTCILLIIVYIISLTSAEQNDCSKLSNSGVNGSNGYGYNGGYGTNGYSSGGNGYGGNGYGQNGYGGAGIINNGINTANGYGGNGYGGGNGSGYGGAGIINGNGGNGYGGGDGENGVGYGGAGIINGNGGFGGQCTQCLSTLSSLTVNSVQNDTRSPLTCQHYSRLVTQISQGEASSNSKFTGDQRGLKFTANSNYTFLNGEIQNFCSSSNPCDSSTSVKGYKQILKDCATELSSNSYDGILAKQYFLNYYFASPDYTSLCTPGSKGGSAWKQIGVLEFDYITKNFSKNDSTIYIKFPLQPQIHYSFSNSRDDNTEKVPASILCNDDYKKVSNIYIDYVAANSVDSKFASLISVVDELKSNLSANSCSGVDVASSSKENDTLTSDGSSSGGGMHVVGIVGSVVLGILTMFILPFF</sequence>